<evidence type="ECO:0000313" key="2">
    <source>
        <dbReference type="Proteomes" id="UP000789860"/>
    </source>
</evidence>
<gene>
    <name evidence="1" type="ORF">SCALOS_LOCUS2633</name>
</gene>
<accession>A0ACA9KRC3</accession>
<comment type="caution">
    <text evidence="1">The sequence shown here is derived from an EMBL/GenBank/DDBJ whole genome shotgun (WGS) entry which is preliminary data.</text>
</comment>
<keyword evidence="2" id="KW-1185">Reference proteome</keyword>
<dbReference type="Proteomes" id="UP000789860">
    <property type="component" value="Unassembled WGS sequence"/>
</dbReference>
<name>A0ACA9KRC3_9GLOM</name>
<dbReference type="EMBL" id="CAJVPM010002409">
    <property type="protein sequence ID" value="CAG8486014.1"/>
    <property type="molecule type" value="Genomic_DNA"/>
</dbReference>
<protein>
    <submittedName>
        <fullName evidence="1">9593_t:CDS:1</fullName>
    </submittedName>
</protein>
<evidence type="ECO:0000313" key="1">
    <source>
        <dbReference type="EMBL" id="CAG8486014.1"/>
    </source>
</evidence>
<sequence>MQFNNFLILITLLFTVVFADYDLNEREYDDWYKYERALYPNNFHRKRDDGDKRDWPIFSFYKRDAFASPKAYFYYYKLQKSGNESNKQNEDKESNGQDVENDNNKKRNSKAIPYYFSSPGNYYLHYKKEVTSPYHYYKRESPSYYDIKQDDSP</sequence>
<proteinExistence type="predicted"/>
<organism evidence="1 2">
    <name type="scientific">Scutellospora calospora</name>
    <dbReference type="NCBI Taxonomy" id="85575"/>
    <lineage>
        <taxon>Eukaryota</taxon>
        <taxon>Fungi</taxon>
        <taxon>Fungi incertae sedis</taxon>
        <taxon>Mucoromycota</taxon>
        <taxon>Glomeromycotina</taxon>
        <taxon>Glomeromycetes</taxon>
        <taxon>Diversisporales</taxon>
        <taxon>Gigasporaceae</taxon>
        <taxon>Scutellospora</taxon>
    </lineage>
</organism>
<reference evidence="1" key="1">
    <citation type="submission" date="2021-06" db="EMBL/GenBank/DDBJ databases">
        <authorList>
            <person name="Kallberg Y."/>
            <person name="Tangrot J."/>
            <person name="Rosling A."/>
        </authorList>
    </citation>
    <scope>NUCLEOTIDE SEQUENCE</scope>
    <source>
        <strain evidence="1">AU212A</strain>
    </source>
</reference>